<dbReference type="RefSeq" id="WP_268778597.1">
    <property type="nucleotide sequence ID" value="NZ_JAPRAT010000002.1"/>
</dbReference>
<feature type="transmembrane region" description="Helical" evidence="1">
    <location>
        <begin position="98"/>
        <end position="119"/>
    </location>
</feature>
<evidence type="ECO:0000256" key="1">
    <source>
        <dbReference type="SAM" id="Phobius"/>
    </source>
</evidence>
<dbReference type="EMBL" id="JAPRAT010000002">
    <property type="protein sequence ID" value="MCZ0701828.1"/>
    <property type="molecule type" value="Genomic_DNA"/>
</dbReference>
<comment type="caution">
    <text evidence="2">The sequence shown here is derived from an EMBL/GenBank/DDBJ whole genome shotgun (WGS) entry which is preliminary data.</text>
</comment>
<evidence type="ECO:0000313" key="2">
    <source>
        <dbReference type="EMBL" id="MCZ0701828.1"/>
    </source>
</evidence>
<keyword evidence="3" id="KW-1185">Reference proteome</keyword>
<feature type="transmembrane region" description="Helical" evidence="1">
    <location>
        <begin position="65"/>
        <end position="86"/>
    </location>
</feature>
<dbReference type="AlphaFoldDB" id="A0A9J6R984"/>
<proteinExistence type="predicted"/>
<feature type="transmembrane region" description="Helical" evidence="1">
    <location>
        <begin position="6"/>
        <end position="23"/>
    </location>
</feature>
<accession>A0A9J6R984</accession>
<dbReference type="Proteomes" id="UP001084197">
    <property type="component" value="Unassembled WGS sequence"/>
</dbReference>
<evidence type="ECO:0000313" key="3">
    <source>
        <dbReference type="Proteomes" id="UP001084197"/>
    </source>
</evidence>
<keyword evidence="1" id="KW-1133">Transmembrane helix</keyword>
<gene>
    <name evidence="2" type="ORF">OWO01_01210</name>
</gene>
<sequence>MTTKRITLIAVLAAIGVIGRIYMQFIPSVQPVTAIIIISSYYLGAGSAMLLAILTTYLSNMVLGMGFWTIWQIVAWVSIAGFASLFGKLSVRRAFPILLCLGIGAGFFYGFIFSLLNYVVSGKFIAYYLAGLPFDVNHAIGNAIFIFLLYKPLSYIFKKNL</sequence>
<dbReference type="Gene3D" id="1.10.1760.20">
    <property type="match status" value="1"/>
</dbReference>
<reference evidence="2" key="1">
    <citation type="submission" date="2022-11" db="EMBL/GenBank/DDBJ databases">
        <title>WGS of Natronobacillus azotifigens 24KS-1, an anaerobic diazotrophic haloalkaliphile from soda-rich habitats.</title>
        <authorList>
            <person name="Sorokin D.Y."/>
            <person name="Merkel A.Y."/>
        </authorList>
    </citation>
    <scope>NUCLEOTIDE SEQUENCE</scope>
    <source>
        <strain evidence="2">24KS-1</strain>
    </source>
</reference>
<name>A0A9J6R984_9BACI</name>
<keyword evidence="1" id="KW-0812">Transmembrane</keyword>
<keyword evidence="1" id="KW-0472">Membrane</keyword>
<organism evidence="2 3">
    <name type="scientific">Natronobacillus azotifigens</name>
    <dbReference type="NCBI Taxonomy" id="472978"/>
    <lineage>
        <taxon>Bacteria</taxon>
        <taxon>Bacillati</taxon>
        <taxon>Bacillota</taxon>
        <taxon>Bacilli</taxon>
        <taxon>Bacillales</taxon>
        <taxon>Bacillaceae</taxon>
        <taxon>Natronobacillus</taxon>
    </lineage>
</organism>
<protein>
    <submittedName>
        <fullName evidence="2">ECF transporter S component</fullName>
    </submittedName>
</protein>
<feature type="transmembrane region" description="Helical" evidence="1">
    <location>
        <begin position="125"/>
        <end position="150"/>
    </location>
</feature>
<feature type="transmembrane region" description="Helical" evidence="1">
    <location>
        <begin position="35"/>
        <end position="59"/>
    </location>
</feature>